<comment type="similarity">
    <text evidence="3 8">Belongs to the UbiA prenyltransferase family.</text>
</comment>
<organism evidence="10 11">
    <name type="scientific">Seminavis robusta</name>
    <dbReference type="NCBI Taxonomy" id="568900"/>
    <lineage>
        <taxon>Eukaryota</taxon>
        <taxon>Sar</taxon>
        <taxon>Stramenopiles</taxon>
        <taxon>Ochrophyta</taxon>
        <taxon>Bacillariophyta</taxon>
        <taxon>Bacillariophyceae</taxon>
        <taxon>Bacillariophycidae</taxon>
        <taxon>Naviculales</taxon>
        <taxon>Naviculaceae</taxon>
        <taxon>Seminavis</taxon>
    </lineage>
</organism>
<dbReference type="NCBIfam" id="TIGR01474">
    <property type="entry name" value="ubiA_proteo"/>
    <property type="match status" value="1"/>
</dbReference>
<keyword evidence="8" id="KW-0999">Mitochondrion inner membrane</keyword>
<dbReference type="AlphaFoldDB" id="A0A9N8HQR3"/>
<feature type="region of interest" description="Disordered" evidence="9">
    <location>
        <begin position="62"/>
        <end position="90"/>
    </location>
</feature>
<evidence type="ECO:0000256" key="1">
    <source>
        <dbReference type="ARBA" id="ARBA00001946"/>
    </source>
</evidence>
<comment type="subcellular location">
    <subcellularLocation>
        <location evidence="2">Membrane</location>
        <topology evidence="2">Multi-pass membrane protein</topology>
    </subcellularLocation>
    <subcellularLocation>
        <location evidence="8">Mitochondrion inner membrane</location>
        <topology evidence="8">Multi-pass membrane protein</topology>
        <orientation evidence="8">Matrix side</orientation>
    </subcellularLocation>
</comment>
<evidence type="ECO:0000256" key="8">
    <source>
        <dbReference type="HAMAP-Rule" id="MF_03189"/>
    </source>
</evidence>
<keyword evidence="8" id="KW-0831">Ubiquinone biosynthesis</keyword>
<sequence length="397" mass="44238">MLRLRPLQLRLERRPLRSLPVHWQRTHLTLGSLQVQAASSTTSTIQTRFSLTSNWNLPVRSFSSSSPKNDDQEEESQRIPKENDSSTSDPPILTWVDTYLPESTKPYARLARIDKPIGTWLLVWPCFWSTALASASQQHMIPDPFLCMLFGVGAITMRGAGCTINDLWDRDVDQKVARTKTRPLAGGDVTVSQAIGFLAAQLSVGLGVLVSLPHTWYCFQWGTASLPLVAMYPLTKRFLPWPQMFLGVTINWGAWMGWAATHGSMDWSIVPFLYGSGVTWTLVYDTIYAHQDKADDAKLGLHSTALAFGENDQQQKMVLHGLAALTWLQWMAVGYNASDFLAVPYYQLGVTTAYAHLVWQIHTADFDNPHNLAARFRSNSAVGALIFGSIAAGGYFQ</sequence>
<evidence type="ECO:0000313" key="10">
    <source>
        <dbReference type="EMBL" id="CAB9519343.1"/>
    </source>
</evidence>
<keyword evidence="5 8" id="KW-0812">Transmembrane</keyword>
<evidence type="ECO:0000256" key="7">
    <source>
        <dbReference type="ARBA" id="ARBA00023136"/>
    </source>
</evidence>
<evidence type="ECO:0000256" key="6">
    <source>
        <dbReference type="ARBA" id="ARBA00022989"/>
    </source>
</evidence>
<comment type="caution">
    <text evidence="10">The sequence shown here is derived from an EMBL/GenBank/DDBJ whole genome shotgun (WGS) entry which is preliminary data.</text>
</comment>
<proteinExistence type="inferred from homology"/>
<keyword evidence="7 8" id="KW-0472">Membrane</keyword>
<dbReference type="PANTHER" id="PTHR11048:SF28">
    <property type="entry name" value="4-HYDROXYBENZOATE POLYPRENYLTRANSFERASE, MITOCHONDRIAL"/>
    <property type="match status" value="1"/>
</dbReference>
<dbReference type="EC" id="2.5.1.39" evidence="8"/>
<comment type="catalytic activity">
    <reaction evidence="8">
        <text>an all-trans-polyprenyl diphosphate + 4-hydroxybenzoate = a 4-hydroxy-3-(all-trans-polyprenyl)benzoate + diphosphate</text>
        <dbReference type="Rhea" id="RHEA:44504"/>
        <dbReference type="Rhea" id="RHEA-COMP:9514"/>
        <dbReference type="Rhea" id="RHEA-COMP:9564"/>
        <dbReference type="ChEBI" id="CHEBI:17879"/>
        <dbReference type="ChEBI" id="CHEBI:33019"/>
        <dbReference type="ChEBI" id="CHEBI:58914"/>
        <dbReference type="ChEBI" id="CHEBI:78396"/>
        <dbReference type="EC" id="2.5.1.39"/>
    </reaction>
</comment>
<dbReference type="FunFam" id="1.20.120.1780:FF:000001">
    <property type="entry name" value="4-hydroxybenzoate octaprenyltransferase"/>
    <property type="match status" value="1"/>
</dbReference>
<dbReference type="GO" id="GO:0008412">
    <property type="term" value="F:4-hydroxybenzoate polyprenyltransferase activity"/>
    <property type="evidence" value="ECO:0007669"/>
    <property type="project" value="UniProtKB-EC"/>
</dbReference>
<comment type="function">
    <text evidence="8">Catalyzes the prenylation of para-hydroxybenzoate (PHB) with an all-trans polyprenyl group. Mediates the second step in the final reaction sequence of coenzyme Q (CoQ) biosynthesis, which is the condensation of the polyisoprenoid side chain with PHB, generating the first membrane-bound Q intermediate.</text>
</comment>
<evidence type="ECO:0000313" key="11">
    <source>
        <dbReference type="Proteomes" id="UP001153069"/>
    </source>
</evidence>
<dbReference type="InterPro" id="IPR044878">
    <property type="entry name" value="UbiA_sf"/>
</dbReference>
<dbReference type="EMBL" id="CAICTM010001008">
    <property type="protein sequence ID" value="CAB9519343.1"/>
    <property type="molecule type" value="Genomic_DNA"/>
</dbReference>
<dbReference type="InterPro" id="IPR039653">
    <property type="entry name" value="Prenyltransferase"/>
</dbReference>
<keyword evidence="8" id="KW-0496">Mitochondrion</keyword>
<dbReference type="InterPro" id="IPR000537">
    <property type="entry name" value="UbiA_prenyltransferase"/>
</dbReference>
<comment type="cofactor">
    <cofactor evidence="1 8">
        <name>Mg(2+)</name>
        <dbReference type="ChEBI" id="CHEBI:18420"/>
    </cofactor>
</comment>
<evidence type="ECO:0000256" key="9">
    <source>
        <dbReference type="SAM" id="MobiDB-lite"/>
    </source>
</evidence>
<dbReference type="OrthoDB" id="18170at2759"/>
<evidence type="ECO:0000256" key="5">
    <source>
        <dbReference type="ARBA" id="ARBA00022692"/>
    </source>
</evidence>
<dbReference type="Pfam" id="PF01040">
    <property type="entry name" value="UbiA"/>
    <property type="match status" value="1"/>
</dbReference>
<dbReference type="GO" id="GO:0008299">
    <property type="term" value="P:isoprenoid biosynthetic process"/>
    <property type="evidence" value="ECO:0007669"/>
    <property type="project" value="UniProtKB-UniRule"/>
</dbReference>
<name>A0A9N8HQR3_9STRA</name>
<comment type="pathway">
    <text evidence="8">Cofactor biosynthesis; ubiquinone biosynthesis.</text>
</comment>
<protein>
    <recommendedName>
        <fullName evidence="8">4-hydroxybenzoate polyprenyltransferase, mitochondrial</fullName>
        <shortName evidence="8">4-HB polyprenyltransferase</shortName>
        <ecNumber evidence="8">2.5.1.39</ecNumber>
    </recommendedName>
    <alternativeName>
        <fullName evidence="8">Para-hydroxybenzoate--polyprenyltransferase</fullName>
        <shortName evidence="8">PHB:PPT</shortName>
        <shortName evidence="8">PHB:polyprenyltransferase</shortName>
    </alternativeName>
</protein>
<keyword evidence="4 8" id="KW-0808">Transferase</keyword>
<dbReference type="InterPro" id="IPR006370">
    <property type="entry name" value="HB_polyprenyltransferase-like"/>
</dbReference>
<dbReference type="HAMAP" id="MF_01635">
    <property type="entry name" value="UbiA"/>
    <property type="match status" value="1"/>
</dbReference>
<dbReference type="PANTHER" id="PTHR11048">
    <property type="entry name" value="PRENYLTRANSFERASES"/>
    <property type="match status" value="1"/>
</dbReference>
<keyword evidence="11" id="KW-1185">Reference proteome</keyword>
<dbReference type="FunFam" id="1.10.357.140:FF:000003">
    <property type="entry name" value="4-hydroxybenzoate polyprenyltransferase, mitochondrial"/>
    <property type="match status" value="1"/>
</dbReference>
<evidence type="ECO:0000256" key="3">
    <source>
        <dbReference type="ARBA" id="ARBA00005985"/>
    </source>
</evidence>
<dbReference type="CDD" id="cd13959">
    <property type="entry name" value="PT_UbiA_COQ2"/>
    <property type="match status" value="1"/>
</dbReference>
<keyword evidence="8" id="KW-0414">Isoprene biosynthesis</keyword>
<gene>
    <name evidence="10" type="ORF">SEMRO_1010_G230800.1</name>
</gene>
<accession>A0A9N8HQR3</accession>
<evidence type="ECO:0000256" key="4">
    <source>
        <dbReference type="ARBA" id="ARBA00022679"/>
    </source>
</evidence>
<dbReference type="GO" id="GO:0006744">
    <property type="term" value="P:ubiquinone biosynthetic process"/>
    <property type="evidence" value="ECO:0007669"/>
    <property type="project" value="UniProtKB-UniRule"/>
</dbReference>
<keyword evidence="6 8" id="KW-1133">Transmembrane helix</keyword>
<dbReference type="Gene3D" id="1.10.357.140">
    <property type="entry name" value="UbiA prenyltransferase"/>
    <property type="match status" value="1"/>
</dbReference>
<dbReference type="GO" id="GO:0005743">
    <property type="term" value="C:mitochondrial inner membrane"/>
    <property type="evidence" value="ECO:0007669"/>
    <property type="project" value="UniProtKB-SubCell"/>
</dbReference>
<reference evidence="10" key="1">
    <citation type="submission" date="2020-06" db="EMBL/GenBank/DDBJ databases">
        <authorList>
            <consortium name="Plant Systems Biology data submission"/>
        </authorList>
    </citation>
    <scope>NUCLEOTIDE SEQUENCE</scope>
    <source>
        <strain evidence="10">D6</strain>
    </source>
</reference>
<dbReference type="Proteomes" id="UP001153069">
    <property type="component" value="Unassembled WGS sequence"/>
</dbReference>
<feature type="compositionally biased region" description="Basic and acidic residues" evidence="9">
    <location>
        <begin position="75"/>
        <end position="84"/>
    </location>
</feature>
<dbReference type="Gene3D" id="1.20.120.1780">
    <property type="entry name" value="UbiA prenyltransferase"/>
    <property type="match status" value="1"/>
</dbReference>
<evidence type="ECO:0000256" key="2">
    <source>
        <dbReference type="ARBA" id="ARBA00004141"/>
    </source>
</evidence>